<dbReference type="AlphaFoldDB" id="A0A023B0L6"/>
<reference evidence="1" key="1">
    <citation type="submission" date="2013-12" db="EMBL/GenBank/DDBJ databases">
        <authorList>
            <person name="Omoto C.K."/>
            <person name="Sibley D."/>
            <person name="Venepally P."/>
            <person name="Hadjithomas M."/>
            <person name="Karamycheva S."/>
            <person name="Brunk B."/>
            <person name="Roos D."/>
            <person name="Caler E."/>
            <person name="Lorenzi H."/>
        </authorList>
    </citation>
    <scope>NUCLEOTIDE SEQUENCE</scope>
</reference>
<protein>
    <submittedName>
        <fullName evidence="1">Uncharacterized protein</fullName>
    </submittedName>
</protein>
<name>A0A023B0L6_GRENI</name>
<evidence type="ECO:0000313" key="1">
    <source>
        <dbReference type="EMBL" id="EZG45424.1"/>
    </source>
</evidence>
<dbReference type="VEuPathDB" id="CryptoDB:GNI_138590"/>
<gene>
    <name evidence="1" type="ORF">GNI_138590</name>
</gene>
<dbReference type="Proteomes" id="UP000019763">
    <property type="component" value="Unassembled WGS sequence"/>
</dbReference>
<dbReference type="GeneID" id="22914925"/>
<keyword evidence="2" id="KW-1185">Reference proteome</keyword>
<proteinExistence type="predicted"/>
<sequence length="159" mass="18179">MVELIDRSHMLLNTRLWTALQTMTYQTAVPIHQWTSRVDILSKTFGHVVSYVMGSSLDWSIRDVRSELLYMVKDTICESCLLIPASFRWRCCKRSICQRCVCVVMMLTTINLHLKCPCCNIRGKIQSAVTVEPISSKIADILIARLHQSSADYQPTAIR</sequence>
<organism evidence="1 2">
    <name type="scientific">Gregarina niphandrodes</name>
    <name type="common">Septate eugregarine</name>
    <dbReference type="NCBI Taxonomy" id="110365"/>
    <lineage>
        <taxon>Eukaryota</taxon>
        <taxon>Sar</taxon>
        <taxon>Alveolata</taxon>
        <taxon>Apicomplexa</taxon>
        <taxon>Conoidasida</taxon>
        <taxon>Gregarinasina</taxon>
        <taxon>Eugregarinorida</taxon>
        <taxon>Gregarinidae</taxon>
        <taxon>Gregarina</taxon>
    </lineage>
</organism>
<evidence type="ECO:0000313" key="2">
    <source>
        <dbReference type="Proteomes" id="UP000019763"/>
    </source>
</evidence>
<comment type="caution">
    <text evidence="1">The sequence shown here is derived from an EMBL/GenBank/DDBJ whole genome shotgun (WGS) entry which is preliminary data.</text>
</comment>
<dbReference type="EMBL" id="AFNH02001024">
    <property type="protein sequence ID" value="EZG45424.1"/>
    <property type="molecule type" value="Genomic_DNA"/>
</dbReference>
<dbReference type="RefSeq" id="XP_011132500.1">
    <property type="nucleotide sequence ID" value="XM_011134198.1"/>
</dbReference>
<accession>A0A023B0L6</accession>